<evidence type="ECO:0000313" key="3">
    <source>
        <dbReference type="EMBL" id="EON88386.1"/>
    </source>
</evidence>
<dbReference type="RefSeq" id="WP_010863801.1">
    <property type="nucleotide sequence ID" value="NZ_KB944511.1"/>
</dbReference>
<evidence type="ECO:0000256" key="1">
    <source>
        <dbReference type="SAM" id="SignalP"/>
    </source>
</evidence>
<dbReference type="PATRIC" id="fig|1315976.3.peg.2056"/>
<keyword evidence="4" id="KW-1185">Reference proteome</keyword>
<dbReference type="EMBL" id="AQQO01000345">
    <property type="protein sequence ID" value="EON88386.1"/>
    <property type="molecule type" value="Genomic_DNA"/>
</dbReference>
<proteinExistence type="predicted"/>
<dbReference type="AlphaFoldDB" id="R8APX5"/>
<dbReference type="HOGENOM" id="CLU_110165_2_1_6"/>
<sequence length="175" mass="18866">MSVIMLRSWLLAGLMAVTGLVSSAVSTSAQALEAVTGDPVLTVSGSIAKTNVGDSAVFDNALLDALPQYTITTTTPWYEGEKTFEGPLIKDVLAAVQASGKTLTFTALNDYESTLPVSDLAKYNVILARKIDGKMLSVRDKGPLFVIYPFDANPELKTKSYYSRCAWQVTSMKVE</sequence>
<comment type="caution">
    <text evidence="3">The sequence shown here is derived from an EMBL/GenBank/DDBJ whole genome shotgun (WGS) entry which is preliminary data.</text>
</comment>
<name>R8APX5_PLESH</name>
<organism evidence="3 4">
    <name type="scientific">Plesiomonas shigelloides 302-73</name>
    <dbReference type="NCBI Taxonomy" id="1315976"/>
    <lineage>
        <taxon>Bacteria</taxon>
        <taxon>Pseudomonadati</taxon>
        <taxon>Pseudomonadota</taxon>
        <taxon>Gammaproteobacteria</taxon>
        <taxon>Enterobacterales</taxon>
        <taxon>Enterobacteriaceae</taxon>
        <taxon>Plesiomonas</taxon>
    </lineage>
</organism>
<dbReference type="InterPro" id="IPR000572">
    <property type="entry name" value="OxRdtase_Mopterin-bd_dom"/>
</dbReference>
<feature type="domain" description="Oxidoreductase molybdopterin-binding" evidence="2">
    <location>
        <begin position="72"/>
        <end position="149"/>
    </location>
</feature>
<reference evidence="3 4" key="1">
    <citation type="journal article" date="2013" name="Genome Announc.">
        <title>Genome Sequence of Plesiomonas shigelloides Strain 302-73 (Serotype O1).</title>
        <authorList>
            <person name="Pique N."/>
            <person name="Aquilini E."/>
            <person name="Alioto T."/>
            <person name="Minana-Galbis D."/>
            <person name="Tomas J.M."/>
        </authorList>
    </citation>
    <scope>NUCLEOTIDE SEQUENCE [LARGE SCALE GENOMIC DNA]</scope>
    <source>
        <strain evidence="3 4">302-73</strain>
    </source>
</reference>
<feature type="chain" id="PRO_5004462158" description="Oxidoreductase molybdopterin-binding domain-containing protein" evidence="1">
    <location>
        <begin position="32"/>
        <end position="175"/>
    </location>
</feature>
<dbReference type="Pfam" id="PF00174">
    <property type="entry name" value="Oxidored_molyb"/>
    <property type="match status" value="1"/>
</dbReference>
<gene>
    <name evidence="3" type="ORF">PLESHI_10965</name>
</gene>
<protein>
    <recommendedName>
        <fullName evidence="2">Oxidoreductase molybdopterin-binding domain-containing protein</fullName>
    </recommendedName>
</protein>
<evidence type="ECO:0000259" key="2">
    <source>
        <dbReference type="Pfam" id="PF00174"/>
    </source>
</evidence>
<keyword evidence="1" id="KW-0732">Signal</keyword>
<dbReference type="Proteomes" id="UP000014012">
    <property type="component" value="Unassembled WGS sequence"/>
</dbReference>
<accession>R8APX5</accession>
<feature type="signal peptide" evidence="1">
    <location>
        <begin position="1"/>
        <end position="31"/>
    </location>
</feature>
<evidence type="ECO:0000313" key="4">
    <source>
        <dbReference type="Proteomes" id="UP000014012"/>
    </source>
</evidence>
<dbReference type="InterPro" id="IPR036374">
    <property type="entry name" value="OxRdtase_Mopterin-bd_sf"/>
</dbReference>
<dbReference type="Gene3D" id="3.90.420.10">
    <property type="entry name" value="Oxidoreductase, molybdopterin-binding domain"/>
    <property type="match status" value="1"/>
</dbReference>
<dbReference type="SUPFAM" id="SSF56524">
    <property type="entry name" value="Oxidoreductase molybdopterin-binding domain"/>
    <property type="match status" value="1"/>
</dbReference>
<dbReference type="STRING" id="703.SAMEA2665130_01697"/>